<dbReference type="GO" id="GO:0015473">
    <property type="term" value="F:fimbrial usher porin activity"/>
    <property type="evidence" value="ECO:0007669"/>
    <property type="project" value="InterPro"/>
</dbReference>
<dbReference type="Pfam" id="PF00577">
    <property type="entry name" value="Usher"/>
    <property type="match status" value="1"/>
</dbReference>
<dbReference type="HOGENOM" id="CLU_009120_3_1_6"/>
<dbReference type="EMBL" id="AP012032">
    <property type="protein sequence ID" value="BAK11024.1"/>
    <property type="molecule type" value="Genomic_DNA"/>
</dbReference>
<feature type="domain" description="PapC-like C-terminal" evidence="12">
    <location>
        <begin position="787"/>
        <end position="849"/>
    </location>
</feature>
<keyword evidence="7" id="KW-0732">Signal</keyword>
<reference evidence="15" key="1">
    <citation type="journal article" date="2012" name="Appl. Microbiol. Biotechnol.">
        <title>The complete genome sequence of Pantoea ananatis AJ13355, an organism with great biotechnological potential.</title>
        <authorList>
            <person name="Hara Y."/>
            <person name="Kadotani N."/>
            <person name="Izui H."/>
            <person name="Katashkina J.I."/>
            <person name="Kuvaeva T.M."/>
            <person name="Andreeva I.G."/>
            <person name="Golubeva L.I."/>
            <person name="Malko D.B."/>
            <person name="Makeev V.J."/>
            <person name="Mashko S.V."/>
            <person name="Kozlov Y.I."/>
        </authorList>
    </citation>
    <scope>NUCLEOTIDE SEQUENCE [LARGE SCALE GENOMIC DNA]</scope>
    <source>
        <strain evidence="15">AJ13355</strain>
    </source>
</reference>
<dbReference type="GO" id="GO:0009297">
    <property type="term" value="P:pilus assembly"/>
    <property type="evidence" value="ECO:0007669"/>
    <property type="project" value="InterPro"/>
</dbReference>
<feature type="transmembrane region" description="Helical" evidence="11">
    <location>
        <begin position="21"/>
        <end position="45"/>
    </location>
</feature>
<dbReference type="InterPro" id="IPR025885">
    <property type="entry name" value="PapC_N"/>
</dbReference>
<gene>
    <name evidence="14" type="ordered locus">PAJ_0944</name>
</gene>
<evidence type="ECO:0000256" key="10">
    <source>
        <dbReference type="RuleBase" id="RU003884"/>
    </source>
</evidence>
<evidence type="ECO:0000256" key="11">
    <source>
        <dbReference type="SAM" id="Phobius"/>
    </source>
</evidence>
<dbReference type="Gene3D" id="2.60.40.2070">
    <property type="match status" value="1"/>
</dbReference>
<dbReference type="InterPro" id="IPR000015">
    <property type="entry name" value="Fimb_usher"/>
</dbReference>
<keyword evidence="3 10" id="KW-0813">Transport</keyword>
<evidence type="ECO:0000256" key="9">
    <source>
        <dbReference type="ARBA" id="ARBA00023237"/>
    </source>
</evidence>
<evidence type="ECO:0000256" key="6">
    <source>
        <dbReference type="ARBA" id="ARBA00022692"/>
    </source>
</evidence>
<dbReference type="KEGG" id="paj:PAJ_0944"/>
<sequence>MSICMQTHFYSLNRRGVSTVLLRPVAVVVILGLCAIPAAASPAVWFNPRFFSDDPAAVADLSRFARGEEVPPGTYRVDIILNGTLMSTRDVTFVAGDTQEALIPCLTPRMLRSMGVRENTRPDTLSHQGDCRPIAELISGATTHYDVSRQRLDITVPQASMQSTARGFIPPDEWDEGIPAGLLNYTFTGSRMSGRYEGENYFLNLQSGLNAGPWRLRDNSSWMQSSQGIYTASRWQHINTWVERDIIPWRSRLIMGDAATPADVFDSVSLRGIQLLSDEAMLPDSQRGFAPVIHGIAQATSTLTVKQNGYQIYQTTVPPGPFNITDLYPAGNSGDLQVTLSGPAGSRSWTVPWSTVPGLQREGFTKYALSAGEYRSGLAQQDNPAFVQGTVLRGLPYGWTAYGGTQLSENYHAYNLGLGKNMGRAGALSVDVTHATAVLPDGSQHQGQSLHLLYNKSLTDWGTSIQLAGYRYSTQGFFTLADTAYGRMTGYSITGQDGPFLVQPRYTDYYDLRHSPRGRAQLSLSQQTGSSGSLYLSGSTQSWWGTSKTDRQLQAGFSATTGDVTWNLSYSLIRSAWMEGTDRQLAVSLSVPLSHWLRPSGSNPFRNARAGLTVTTGKDSPATTLASLSGTLLQDDSLSYSLQQGVSGHGAGYSGNASLNWRTPWATPSLGYSQASDQRQLYYTLSGGMVAHSGGLTLSQPLGDTLILVNTGGAGGIPVGNLPGIRTDYRGYAVIPYASDYRENRVALDVNALPANTDVDDPVSVVVPTHGALVRADFRARVGLRALMTLTYQGKPVPFGATVRSEDAGDAGIVGDSGEVYLSGLPPEGTLRAQWGKEQNEQCSARYRFDGSGVQPLVTSQAVCR</sequence>
<dbReference type="PANTHER" id="PTHR30451">
    <property type="entry name" value="OUTER MEMBRANE USHER PROTEIN"/>
    <property type="match status" value="1"/>
</dbReference>
<dbReference type="eggNOG" id="COG3188">
    <property type="taxonomic scope" value="Bacteria"/>
</dbReference>
<dbReference type="InterPro" id="IPR042186">
    <property type="entry name" value="FimD_plug_dom"/>
</dbReference>
<keyword evidence="9 10" id="KW-0998">Cell outer membrane</keyword>
<keyword evidence="11" id="KW-1133">Transmembrane helix</keyword>
<keyword evidence="4" id="KW-1134">Transmembrane beta strand</keyword>
<dbReference type="Gene3D" id="2.60.40.3110">
    <property type="match status" value="1"/>
</dbReference>
<dbReference type="PROSITE" id="PS01151">
    <property type="entry name" value="FIMBRIAL_USHER"/>
    <property type="match status" value="1"/>
</dbReference>
<evidence type="ECO:0000313" key="14">
    <source>
        <dbReference type="EMBL" id="BAK11024.1"/>
    </source>
</evidence>
<evidence type="ECO:0000259" key="12">
    <source>
        <dbReference type="Pfam" id="PF13953"/>
    </source>
</evidence>
<dbReference type="InterPro" id="IPR043142">
    <property type="entry name" value="PapC-like_C_sf"/>
</dbReference>
<evidence type="ECO:0000256" key="8">
    <source>
        <dbReference type="ARBA" id="ARBA00023136"/>
    </source>
</evidence>
<evidence type="ECO:0000256" key="4">
    <source>
        <dbReference type="ARBA" id="ARBA00022452"/>
    </source>
</evidence>
<comment type="similarity">
    <text evidence="2 10">Belongs to the fimbrial export usher family.</text>
</comment>
<evidence type="ECO:0000259" key="13">
    <source>
        <dbReference type="Pfam" id="PF13954"/>
    </source>
</evidence>
<evidence type="ECO:0000256" key="1">
    <source>
        <dbReference type="ARBA" id="ARBA00004571"/>
    </source>
</evidence>
<evidence type="ECO:0000256" key="5">
    <source>
        <dbReference type="ARBA" id="ARBA00022558"/>
    </source>
</evidence>
<dbReference type="InterPro" id="IPR018030">
    <property type="entry name" value="Fimbrial_membr_usher_CS"/>
</dbReference>
<dbReference type="InterPro" id="IPR025949">
    <property type="entry name" value="PapC-like_C"/>
</dbReference>
<dbReference type="PATRIC" id="fig|932677.3.peg.1081"/>
<name>A0A0H3KV14_PANAA</name>
<evidence type="ECO:0000313" key="15">
    <source>
        <dbReference type="Proteomes" id="UP000006690"/>
    </source>
</evidence>
<feature type="domain" description="PapC N-terminal" evidence="13">
    <location>
        <begin position="46"/>
        <end position="188"/>
    </location>
</feature>
<dbReference type="Gene3D" id="3.10.20.410">
    <property type="match status" value="1"/>
</dbReference>
<dbReference type="FunFam" id="2.60.40.2610:FF:000001">
    <property type="entry name" value="Outer membrane fimbrial usher protein"/>
    <property type="match status" value="1"/>
</dbReference>
<dbReference type="Pfam" id="PF13953">
    <property type="entry name" value="PapC_C"/>
    <property type="match status" value="1"/>
</dbReference>
<evidence type="ECO:0000256" key="3">
    <source>
        <dbReference type="ARBA" id="ARBA00022448"/>
    </source>
</evidence>
<accession>A0A0H3KV14</accession>
<dbReference type="InterPro" id="IPR037224">
    <property type="entry name" value="PapC_N_sf"/>
</dbReference>
<dbReference type="Pfam" id="PF13954">
    <property type="entry name" value="PapC_N"/>
    <property type="match status" value="1"/>
</dbReference>
<dbReference type="PANTHER" id="PTHR30451:SF21">
    <property type="entry name" value="FIMBRIAL USHER DOMAIN-CONTAINING PROTEIN YDET-RELATED"/>
    <property type="match status" value="1"/>
</dbReference>
<dbReference type="SUPFAM" id="SSF141729">
    <property type="entry name" value="FimD N-terminal domain-like"/>
    <property type="match status" value="1"/>
</dbReference>
<evidence type="ECO:0000256" key="2">
    <source>
        <dbReference type="ARBA" id="ARBA00008064"/>
    </source>
</evidence>
<dbReference type="GO" id="GO:0009279">
    <property type="term" value="C:cell outer membrane"/>
    <property type="evidence" value="ECO:0007669"/>
    <property type="project" value="UniProtKB-SubCell"/>
</dbReference>
<evidence type="ECO:0000256" key="7">
    <source>
        <dbReference type="ARBA" id="ARBA00022729"/>
    </source>
</evidence>
<keyword evidence="8 10" id="KW-0472">Membrane</keyword>
<dbReference type="Proteomes" id="UP000006690">
    <property type="component" value="Chromosome"/>
</dbReference>
<keyword evidence="6 10" id="KW-0812">Transmembrane</keyword>
<organism evidence="14 15">
    <name type="scientific">Pantoea ananatis (strain AJ13355)</name>
    <dbReference type="NCBI Taxonomy" id="932677"/>
    <lineage>
        <taxon>Bacteria</taxon>
        <taxon>Pseudomonadati</taxon>
        <taxon>Pseudomonadota</taxon>
        <taxon>Gammaproteobacteria</taxon>
        <taxon>Enterobacterales</taxon>
        <taxon>Erwiniaceae</taxon>
        <taxon>Pantoea</taxon>
    </lineage>
</organism>
<proteinExistence type="inferred from homology"/>
<keyword evidence="5 10" id="KW-1029">Fimbrium biogenesis</keyword>
<dbReference type="AlphaFoldDB" id="A0A0H3KV14"/>
<comment type="subcellular location">
    <subcellularLocation>
        <location evidence="1 10">Cell outer membrane</location>
        <topology evidence="1 10">Multi-pass membrane protein</topology>
    </subcellularLocation>
</comment>
<dbReference type="Gene3D" id="2.60.40.2610">
    <property type="entry name" value="Outer membrane usher protein FimD, plug domain"/>
    <property type="match status" value="1"/>
</dbReference>
<protein>
    <submittedName>
        <fullName evidence="14">Fimbrial usher protein</fullName>
    </submittedName>
</protein>